<accession>A0A9Q1RHJ2</accession>
<evidence type="ECO:0000313" key="2">
    <source>
        <dbReference type="Proteomes" id="UP001152561"/>
    </source>
</evidence>
<name>A0A9Q1RHJ2_9SOLA</name>
<dbReference type="Proteomes" id="UP001152561">
    <property type="component" value="Unassembled WGS sequence"/>
</dbReference>
<organism evidence="1 2">
    <name type="scientific">Anisodus acutangulus</name>
    <dbReference type="NCBI Taxonomy" id="402998"/>
    <lineage>
        <taxon>Eukaryota</taxon>
        <taxon>Viridiplantae</taxon>
        <taxon>Streptophyta</taxon>
        <taxon>Embryophyta</taxon>
        <taxon>Tracheophyta</taxon>
        <taxon>Spermatophyta</taxon>
        <taxon>Magnoliopsida</taxon>
        <taxon>eudicotyledons</taxon>
        <taxon>Gunneridae</taxon>
        <taxon>Pentapetalae</taxon>
        <taxon>asterids</taxon>
        <taxon>lamiids</taxon>
        <taxon>Solanales</taxon>
        <taxon>Solanaceae</taxon>
        <taxon>Solanoideae</taxon>
        <taxon>Hyoscyameae</taxon>
        <taxon>Anisodus</taxon>
    </lineage>
</organism>
<dbReference type="EMBL" id="JAJAGQ010000007">
    <property type="protein sequence ID" value="KAJ8557397.1"/>
    <property type="molecule type" value="Genomic_DNA"/>
</dbReference>
<sequence>MASSIRIESSSASRTVCLTCGDEGDTKLLIYCLKCRDSAVQQFLVASSQNSVLSLNKFLVGYEQLKWVRFSYCLEKFSHDDDNIDWICWDCTPRVAKVEQFRKSERISERKIRAFDV</sequence>
<dbReference type="AlphaFoldDB" id="A0A9Q1RHJ2"/>
<keyword evidence="2" id="KW-1185">Reference proteome</keyword>
<gene>
    <name evidence="1" type="ORF">K7X08_003022</name>
</gene>
<proteinExistence type="predicted"/>
<protein>
    <submittedName>
        <fullName evidence="1">Uncharacterized protein</fullName>
    </submittedName>
</protein>
<evidence type="ECO:0000313" key="1">
    <source>
        <dbReference type="EMBL" id="KAJ8557397.1"/>
    </source>
</evidence>
<reference evidence="2" key="1">
    <citation type="journal article" date="2023" name="Proc. Natl. Acad. Sci. U.S.A.">
        <title>Genomic and structural basis for evolution of tropane alkaloid biosynthesis.</title>
        <authorList>
            <person name="Wanga Y.-J."/>
            <person name="Taina T."/>
            <person name="Yua J.-Y."/>
            <person name="Lia J."/>
            <person name="Xua B."/>
            <person name="Chenc J."/>
            <person name="D'Auriad J.C."/>
            <person name="Huanga J.-P."/>
            <person name="Huanga S.-X."/>
        </authorList>
    </citation>
    <scope>NUCLEOTIDE SEQUENCE [LARGE SCALE GENOMIC DNA]</scope>
    <source>
        <strain evidence="2">cv. KIB-2019</strain>
    </source>
</reference>
<comment type="caution">
    <text evidence="1">The sequence shown here is derived from an EMBL/GenBank/DDBJ whole genome shotgun (WGS) entry which is preliminary data.</text>
</comment>